<dbReference type="CDD" id="cd10912">
    <property type="entry name" value="PIN_YacP-like"/>
    <property type="match status" value="1"/>
</dbReference>
<dbReference type="PANTHER" id="PTHR34547:SF1">
    <property type="entry name" value="YACP-LIKE NYN DOMAIN PROTEIN"/>
    <property type="match status" value="1"/>
</dbReference>
<keyword evidence="2" id="KW-1185">Reference proteome</keyword>
<dbReference type="PANTHER" id="PTHR34547">
    <property type="entry name" value="YACP-LIKE NYN DOMAIN PROTEIN"/>
    <property type="match status" value="1"/>
</dbReference>
<name>A0A1H3JRH7_EUBBA</name>
<dbReference type="OrthoDB" id="9792160at2"/>
<dbReference type="STRING" id="1528.SAMN04488579_13220"/>
<evidence type="ECO:0000313" key="2">
    <source>
        <dbReference type="Proteomes" id="UP000199652"/>
    </source>
</evidence>
<sequence length="182" mass="20889">MKTILIVDGYNIIHQQKDDPNTEDFNLEAAREDLIEALGDYSGYMGYETVVVFDAYTQDSPGERETLRGNIRVVYTPRDVTADSYIERMVYETPKLVPVKVATSDFTLQQVVLALGAERLSARELMEAMAKSRRILPKQMEKNGMIGINQLREHMDETVRNQLESMRRGDDLKKVKKRVKKS</sequence>
<dbReference type="InterPro" id="IPR010298">
    <property type="entry name" value="YacP-like"/>
</dbReference>
<proteinExistence type="predicted"/>
<reference evidence="2" key="1">
    <citation type="submission" date="2016-10" db="EMBL/GenBank/DDBJ databases">
        <authorList>
            <person name="Varghese N."/>
            <person name="Submissions S."/>
        </authorList>
    </citation>
    <scope>NUCLEOTIDE SEQUENCE [LARGE SCALE GENOMIC DNA]</scope>
    <source>
        <strain evidence="2">VPI 5359</strain>
    </source>
</reference>
<dbReference type="RefSeq" id="WP_090247162.1">
    <property type="nucleotide sequence ID" value="NZ_FNOU01000032.1"/>
</dbReference>
<evidence type="ECO:0000313" key="1">
    <source>
        <dbReference type="EMBL" id="SDY41968.1"/>
    </source>
</evidence>
<dbReference type="Pfam" id="PF05991">
    <property type="entry name" value="NYN_YacP"/>
    <property type="match status" value="1"/>
</dbReference>
<protein>
    <recommendedName>
        <fullName evidence="3">NYN domain-containing protein</fullName>
    </recommendedName>
</protein>
<dbReference type="Proteomes" id="UP000199652">
    <property type="component" value="Unassembled WGS sequence"/>
</dbReference>
<accession>A0A1H3JRH7</accession>
<gene>
    <name evidence="1" type="ORF">SAMN04488579_13220</name>
</gene>
<dbReference type="EMBL" id="FNOU01000032">
    <property type="protein sequence ID" value="SDY41968.1"/>
    <property type="molecule type" value="Genomic_DNA"/>
</dbReference>
<organism evidence="1 2">
    <name type="scientific">Eubacterium barkeri</name>
    <name type="common">Clostridium barkeri</name>
    <dbReference type="NCBI Taxonomy" id="1528"/>
    <lineage>
        <taxon>Bacteria</taxon>
        <taxon>Bacillati</taxon>
        <taxon>Bacillota</taxon>
        <taxon>Clostridia</taxon>
        <taxon>Eubacteriales</taxon>
        <taxon>Eubacteriaceae</taxon>
        <taxon>Eubacterium</taxon>
    </lineage>
</organism>
<evidence type="ECO:0008006" key="3">
    <source>
        <dbReference type="Google" id="ProtNLM"/>
    </source>
</evidence>
<dbReference type="AlphaFoldDB" id="A0A1H3JRH7"/>